<dbReference type="Proteomes" id="UP001419268">
    <property type="component" value="Unassembled WGS sequence"/>
</dbReference>
<protein>
    <submittedName>
        <fullName evidence="2">Uncharacterized protein</fullName>
    </submittedName>
</protein>
<reference evidence="2 3" key="1">
    <citation type="submission" date="2024-01" db="EMBL/GenBank/DDBJ databases">
        <title>Genome assemblies of Stephania.</title>
        <authorList>
            <person name="Yang L."/>
        </authorList>
    </citation>
    <scope>NUCLEOTIDE SEQUENCE [LARGE SCALE GENOMIC DNA]</scope>
    <source>
        <strain evidence="2">JXDWG</strain>
        <tissue evidence="2">Leaf</tissue>
    </source>
</reference>
<comment type="caution">
    <text evidence="2">The sequence shown here is derived from an EMBL/GenBank/DDBJ whole genome shotgun (WGS) entry which is preliminary data.</text>
</comment>
<keyword evidence="3" id="KW-1185">Reference proteome</keyword>
<keyword evidence="1" id="KW-1133">Transmembrane helix</keyword>
<sequence length="67" mass="7684">MLYPLPMNLQQVVELRLPSLLNIFYPRAASANLPSSNWVHLLFVLVTLFHCIIKILYELDMVLTLGS</sequence>
<feature type="transmembrane region" description="Helical" evidence="1">
    <location>
        <begin position="38"/>
        <end position="57"/>
    </location>
</feature>
<gene>
    <name evidence="2" type="ORF">Scep_025899</name>
</gene>
<proteinExistence type="predicted"/>
<accession>A0AAP0ELM1</accession>
<keyword evidence="1" id="KW-0472">Membrane</keyword>
<name>A0AAP0ELM1_9MAGN</name>
<dbReference type="AlphaFoldDB" id="A0AAP0ELM1"/>
<evidence type="ECO:0000256" key="1">
    <source>
        <dbReference type="SAM" id="Phobius"/>
    </source>
</evidence>
<dbReference type="EMBL" id="JBBNAG010000011">
    <property type="protein sequence ID" value="KAK9094430.1"/>
    <property type="molecule type" value="Genomic_DNA"/>
</dbReference>
<organism evidence="2 3">
    <name type="scientific">Stephania cephalantha</name>
    <dbReference type="NCBI Taxonomy" id="152367"/>
    <lineage>
        <taxon>Eukaryota</taxon>
        <taxon>Viridiplantae</taxon>
        <taxon>Streptophyta</taxon>
        <taxon>Embryophyta</taxon>
        <taxon>Tracheophyta</taxon>
        <taxon>Spermatophyta</taxon>
        <taxon>Magnoliopsida</taxon>
        <taxon>Ranunculales</taxon>
        <taxon>Menispermaceae</taxon>
        <taxon>Menispermoideae</taxon>
        <taxon>Cissampelideae</taxon>
        <taxon>Stephania</taxon>
    </lineage>
</organism>
<keyword evidence="1" id="KW-0812">Transmembrane</keyword>
<evidence type="ECO:0000313" key="3">
    <source>
        <dbReference type="Proteomes" id="UP001419268"/>
    </source>
</evidence>
<evidence type="ECO:0000313" key="2">
    <source>
        <dbReference type="EMBL" id="KAK9094430.1"/>
    </source>
</evidence>